<comment type="caution">
    <text evidence="1">The sequence shown here is derived from an EMBL/GenBank/DDBJ whole genome shotgun (WGS) entry which is preliminary data.</text>
</comment>
<evidence type="ECO:0000313" key="1">
    <source>
        <dbReference type="EMBL" id="KAJ9095715.1"/>
    </source>
</evidence>
<evidence type="ECO:0000313" key="2">
    <source>
        <dbReference type="Proteomes" id="UP001227268"/>
    </source>
</evidence>
<sequence length="157" mass="18055">MSVQKRAVLESLRAAQSNITQKQCLKDMEEKIGCLEGRAKELESHNAIWAEKFVMEVLEGTEEDVYFLEMHTICGKEHIQNLKADVEEKKVQIDLLQGGLTKRNQEVRALKVELKAKEVKIKGFIKAERVTRQDVERFERKDEGRKIEEALSSKGRG</sequence>
<keyword evidence="2" id="KW-1185">Reference proteome</keyword>
<reference evidence="1" key="1">
    <citation type="submission" date="2023-04" db="EMBL/GenBank/DDBJ databases">
        <title>Draft Genome sequencing of Naganishia species isolated from polar environments using Oxford Nanopore Technology.</title>
        <authorList>
            <person name="Leo P."/>
            <person name="Venkateswaran K."/>
        </authorList>
    </citation>
    <scope>NUCLEOTIDE SEQUENCE</scope>
    <source>
        <strain evidence="1">MNA-CCFEE 5423</strain>
    </source>
</reference>
<dbReference type="Proteomes" id="UP001227268">
    <property type="component" value="Unassembled WGS sequence"/>
</dbReference>
<dbReference type="EMBL" id="JASBWT010000021">
    <property type="protein sequence ID" value="KAJ9095715.1"/>
    <property type="molecule type" value="Genomic_DNA"/>
</dbReference>
<accession>A0ACC2V9W1</accession>
<protein>
    <submittedName>
        <fullName evidence="1">Uncharacterized protein</fullName>
    </submittedName>
</protein>
<proteinExistence type="predicted"/>
<name>A0ACC2V9W1_9TREE</name>
<gene>
    <name evidence="1" type="ORF">QFC21_005587</name>
</gene>
<organism evidence="1 2">
    <name type="scientific">Naganishia friedmannii</name>
    <dbReference type="NCBI Taxonomy" id="89922"/>
    <lineage>
        <taxon>Eukaryota</taxon>
        <taxon>Fungi</taxon>
        <taxon>Dikarya</taxon>
        <taxon>Basidiomycota</taxon>
        <taxon>Agaricomycotina</taxon>
        <taxon>Tremellomycetes</taxon>
        <taxon>Filobasidiales</taxon>
        <taxon>Filobasidiaceae</taxon>
        <taxon>Naganishia</taxon>
    </lineage>
</organism>